<evidence type="ECO:0000313" key="2">
    <source>
        <dbReference type="EMBL" id="MDQ7903652.1"/>
    </source>
</evidence>
<sequence>MTVVLSTQDEWILENRVRPLVTAALMAEAAARPTGPYSRDLVEVMDFVRRNPDPDKPRYLIVRTPGGFAVGVRPPVRGGAPRLLDGARHATRDAAEHAVLVHRLRDYGVTW</sequence>
<proteinExistence type="predicted"/>
<feature type="domain" description="N,N-dimethylformamidase alpha subunit" evidence="1">
    <location>
        <begin position="10"/>
        <end position="108"/>
    </location>
</feature>
<dbReference type="Pfam" id="PF26354">
    <property type="entry name" value="DMF_alpha"/>
    <property type="match status" value="1"/>
</dbReference>
<gene>
    <name evidence="2" type="ORF">RB614_03870</name>
</gene>
<organism evidence="2 3">
    <name type="scientific">Phytohabitans maris</name>
    <dbReference type="NCBI Taxonomy" id="3071409"/>
    <lineage>
        <taxon>Bacteria</taxon>
        <taxon>Bacillati</taxon>
        <taxon>Actinomycetota</taxon>
        <taxon>Actinomycetes</taxon>
        <taxon>Micromonosporales</taxon>
        <taxon>Micromonosporaceae</taxon>
    </lineage>
</organism>
<evidence type="ECO:0000259" key="1">
    <source>
        <dbReference type="Pfam" id="PF26354"/>
    </source>
</evidence>
<evidence type="ECO:0000313" key="3">
    <source>
        <dbReference type="Proteomes" id="UP001230908"/>
    </source>
</evidence>
<name>A0ABU0ZCJ7_9ACTN</name>
<dbReference type="Proteomes" id="UP001230908">
    <property type="component" value="Unassembled WGS sequence"/>
</dbReference>
<comment type="caution">
    <text evidence="2">The sequence shown here is derived from an EMBL/GenBank/DDBJ whole genome shotgun (WGS) entry which is preliminary data.</text>
</comment>
<protein>
    <recommendedName>
        <fullName evidence="1">N,N-dimethylformamidase alpha subunit domain-containing protein</fullName>
    </recommendedName>
</protein>
<dbReference type="EMBL" id="JAVHUY010000003">
    <property type="protein sequence ID" value="MDQ7903652.1"/>
    <property type="molecule type" value="Genomic_DNA"/>
</dbReference>
<dbReference type="InterPro" id="IPR058713">
    <property type="entry name" value="DMF_alpha_dom"/>
</dbReference>
<keyword evidence="3" id="KW-1185">Reference proteome</keyword>
<dbReference type="RefSeq" id="WP_308710928.1">
    <property type="nucleotide sequence ID" value="NZ_JAVHUY010000003.1"/>
</dbReference>
<accession>A0ABU0ZCJ7</accession>
<reference evidence="2 3" key="1">
    <citation type="submission" date="2023-08" db="EMBL/GenBank/DDBJ databases">
        <title>Phytohabitans sansha sp. nov., isolated from marine sediment.</title>
        <authorList>
            <person name="Zhao Y."/>
            <person name="Yi K."/>
        </authorList>
    </citation>
    <scope>NUCLEOTIDE SEQUENCE [LARGE SCALE GENOMIC DNA]</scope>
    <source>
        <strain evidence="2 3">ZYX-F-186</strain>
    </source>
</reference>